<dbReference type="RefSeq" id="XP_056514625.1">
    <property type="nucleotide sequence ID" value="XM_056653558.1"/>
</dbReference>
<organism evidence="1 2">
    <name type="scientific">Penicillium alfredii</name>
    <dbReference type="NCBI Taxonomy" id="1506179"/>
    <lineage>
        <taxon>Eukaryota</taxon>
        <taxon>Fungi</taxon>
        <taxon>Dikarya</taxon>
        <taxon>Ascomycota</taxon>
        <taxon>Pezizomycotina</taxon>
        <taxon>Eurotiomycetes</taxon>
        <taxon>Eurotiomycetidae</taxon>
        <taxon>Eurotiales</taxon>
        <taxon>Aspergillaceae</taxon>
        <taxon>Penicillium</taxon>
    </lineage>
</organism>
<reference evidence="1" key="2">
    <citation type="journal article" date="2023" name="IMA Fungus">
        <title>Comparative genomic study of the Penicillium genus elucidates a diverse pangenome and 15 lateral gene transfer events.</title>
        <authorList>
            <person name="Petersen C."/>
            <person name="Sorensen T."/>
            <person name="Nielsen M.R."/>
            <person name="Sondergaard T.E."/>
            <person name="Sorensen J.L."/>
            <person name="Fitzpatrick D.A."/>
            <person name="Frisvad J.C."/>
            <person name="Nielsen K.L."/>
        </authorList>
    </citation>
    <scope>NUCLEOTIDE SEQUENCE</scope>
    <source>
        <strain evidence="1">IBT 34128</strain>
    </source>
</reference>
<gene>
    <name evidence="1" type="ORF">NUU61_002976</name>
</gene>
<proteinExistence type="predicted"/>
<dbReference type="GO" id="GO:0006396">
    <property type="term" value="P:RNA processing"/>
    <property type="evidence" value="ECO:0007669"/>
    <property type="project" value="InterPro"/>
</dbReference>
<keyword evidence="2" id="KW-1185">Reference proteome</keyword>
<protein>
    <submittedName>
        <fullName evidence="1">Ribonuclease III</fullName>
    </submittedName>
</protein>
<dbReference type="OrthoDB" id="67027at2759"/>
<evidence type="ECO:0000313" key="2">
    <source>
        <dbReference type="Proteomes" id="UP001141434"/>
    </source>
</evidence>
<sequence length="106" mass="11612">MIQRQANKENLADKGVAHGFDAFVLEYNAQSRTVSIYGMATVVETILGAIYVDCDSNMFIMESVMENQDHVNEVTQEASPVALTATSLPYKPPPIPAKLTQSSQSF</sequence>
<name>A0A9W9KGF6_9EURO</name>
<reference evidence="1" key="1">
    <citation type="submission" date="2022-11" db="EMBL/GenBank/DDBJ databases">
        <authorList>
            <person name="Petersen C."/>
        </authorList>
    </citation>
    <scope>NUCLEOTIDE SEQUENCE</scope>
    <source>
        <strain evidence="1">IBT 34128</strain>
    </source>
</reference>
<dbReference type="GeneID" id="81392726"/>
<dbReference type="Proteomes" id="UP001141434">
    <property type="component" value="Unassembled WGS sequence"/>
</dbReference>
<dbReference type="Gene3D" id="1.10.1520.10">
    <property type="entry name" value="Ribonuclease III domain"/>
    <property type="match status" value="1"/>
</dbReference>
<dbReference type="AlphaFoldDB" id="A0A9W9KGF6"/>
<dbReference type="EMBL" id="JAPMSZ010000004">
    <property type="protein sequence ID" value="KAJ5105629.1"/>
    <property type="molecule type" value="Genomic_DNA"/>
</dbReference>
<dbReference type="GO" id="GO:0004525">
    <property type="term" value="F:ribonuclease III activity"/>
    <property type="evidence" value="ECO:0007669"/>
    <property type="project" value="InterPro"/>
</dbReference>
<comment type="caution">
    <text evidence="1">The sequence shown here is derived from an EMBL/GenBank/DDBJ whole genome shotgun (WGS) entry which is preliminary data.</text>
</comment>
<evidence type="ECO:0000313" key="1">
    <source>
        <dbReference type="EMBL" id="KAJ5105629.1"/>
    </source>
</evidence>
<accession>A0A9W9KGF6</accession>
<dbReference type="InterPro" id="IPR036389">
    <property type="entry name" value="RNase_III_sf"/>
</dbReference>